<dbReference type="GO" id="GO:0008081">
    <property type="term" value="F:phosphoric diester hydrolase activity"/>
    <property type="evidence" value="ECO:0007669"/>
    <property type="project" value="InterPro"/>
</dbReference>
<evidence type="ECO:0000256" key="1">
    <source>
        <dbReference type="SAM" id="Phobius"/>
    </source>
</evidence>
<gene>
    <name evidence="3" type="ORF">HMPREF0373_03051</name>
</gene>
<protein>
    <submittedName>
        <fullName evidence="3">Glycerophosphodiester phosphodiesterase family protein</fullName>
    </submittedName>
</protein>
<name>U2NUY7_EUBRA</name>
<dbReference type="PROSITE" id="PS51704">
    <property type="entry name" value="GP_PDE"/>
    <property type="match status" value="1"/>
</dbReference>
<evidence type="ECO:0000313" key="3">
    <source>
        <dbReference type="EMBL" id="ERK41855.1"/>
    </source>
</evidence>
<dbReference type="InterPro" id="IPR030395">
    <property type="entry name" value="GP_PDE_dom"/>
</dbReference>
<dbReference type="PATRIC" id="fig|1256908.3.peg.2801"/>
<dbReference type="GO" id="GO:0006629">
    <property type="term" value="P:lipid metabolic process"/>
    <property type="evidence" value="ECO:0007669"/>
    <property type="project" value="InterPro"/>
</dbReference>
<proteinExistence type="predicted"/>
<comment type="caution">
    <text evidence="3">The sequence shown here is derived from an EMBL/GenBank/DDBJ whole genome shotgun (WGS) entry which is preliminary data.</text>
</comment>
<evidence type="ECO:0000313" key="4">
    <source>
        <dbReference type="Proteomes" id="UP000016608"/>
    </source>
</evidence>
<dbReference type="PANTHER" id="PTHR46211:SF1">
    <property type="entry name" value="GLYCEROPHOSPHODIESTER PHOSPHODIESTERASE, CYTOPLASMIC"/>
    <property type="match status" value="1"/>
</dbReference>
<keyword evidence="1" id="KW-0472">Membrane</keyword>
<dbReference type="PANTHER" id="PTHR46211">
    <property type="entry name" value="GLYCEROPHOSPHORYL DIESTER PHOSPHODIESTERASE"/>
    <property type="match status" value="1"/>
</dbReference>
<keyword evidence="1" id="KW-0812">Transmembrane</keyword>
<dbReference type="eggNOG" id="COG0584">
    <property type="taxonomic scope" value="Bacteria"/>
</dbReference>
<reference evidence="3 4" key="1">
    <citation type="submission" date="2013-06" db="EMBL/GenBank/DDBJ databases">
        <authorList>
            <person name="Weinstock G."/>
            <person name="Sodergren E."/>
            <person name="Lobos E.A."/>
            <person name="Fulton L."/>
            <person name="Fulton R."/>
            <person name="Courtney L."/>
            <person name="Fronick C."/>
            <person name="O'Laughlin M."/>
            <person name="Godfrey J."/>
            <person name="Wilson R.M."/>
            <person name="Miner T."/>
            <person name="Farmer C."/>
            <person name="Delehaunty K."/>
            <person name="Cordes M."/>
            <person name="Minx P."/>
            <person name="Tomlinson C."/>
            <person name="Chen J."/>
            <person name="Wollam A."/>
            <person name="Pepin K.H."/>
            <person name="Bhonagiri V."/>
            <person name="Zhang X."/>
            <person name="Warren W."/>
            <person name="Mitreva M."/>
            <person name="Mardis E.R."/>
            <person name="Wilson R.K."/>
        </authorList>
    </citation>
    <scope>NUCLEOTIDE SEQUENCE [LARGE SCALE GENOMIC DNA]</scope>
    <source>
        <strain evidence="3 4">ATCC 29099</strain>
    </source>
</reference>
<feature type="transmembrane region" description="Helical" evidence="1">
    <location>
        <begin position="12"/>
        <end position="35"/>
    </location>
</feature>
<organism evidence="3 4">
    <name type="scientific">Eubacterium ramulus ATCC 29099</name>
    <dbReference type="NCBI Taxonomy" id="1256908"/>
    <lineage>
        <taxon>Bacteria</taxon>
        <taxon>Bacillati</taxon>
        <taxon>Bacillota</taxon>
        <taxon>Clostridia</taxon>
        <taxon>Eubacteriales</taxon>
        <taxon>Eubacteriaceae</taxon>
        <taxon>Eubacterium</taxon>
    </lineage>
</organism>
<dbReference type="Gene3D" id="3.20.20.190">
    <property type="entry name" value="Phosphatidylinositol (PI) phosphodiesterase"/>
    <property type="match status" value="1"/>
</dbReference>
<dbReference type="InterPro" id="IPR017946">
    <property type="entry name" value="PLC-like_Pdiesterase_TIM-brl"/>
</dbReference>
<accession>U2NUY7</accession>
<dbReference type="HOGENOM" id="CLU_030006_10_0_9"/>
<feature type="domain" description="GP-PDE" evidence="2">
    <location>
        <begin position="50"/>
        <end position="295"/>
    </location>
</feature>
<dbReference type="Pfam" id="PF03009">
    <property type="entry name" value="GDPD"/>
    <property type="match status" value="1"/>
</dbReference>
<sequence length="295" mass="33873">MKCTDAEENTEMILVWLFVAAAILFGLLGLSLYMLRPETEKTRSFAAFDHTMIAHRGLFDNHSEAPENSLAAFRKAVDQGFGIELDVQLTKDGKLVVFHDFDLKRMCGIHKKLTELTYAELEQYSLKGSTEKIPLFSAVLDLIAGRTPLVVEIKVGYDYKATTEAAAEMLSQYSGVYCMECFNPLALVWYRRHNPKVLRGQLSMDFFHSEDKMPKIVRFFLTNLLLNFCAKPDFISYNHKDRHIRGFRMCRKLFKVKTAAWTIKCQAELEAARGTFDMFIFDSFLPEEGEKVRLS</sequence>
<keyword evidence="1" id="KW-1133">Transmembrane helix</keyword>
<dbReference type="Proteomes" id="UP000016608">
    <property type="component" value="Unassembled WGS sequence"/>
</dbReference>
<keyword evidence="4" id="KW-1185">Reference proteome</keyword>
<dbReference type="AlphaFoldDB" id="U2NUY7"/>
<dbReference type="EMBL" id="AWVJ01000181">
    <property type="protein sequence ID" value="ERK41855.1"/>
    <property type="molecule type" value="Genomic_DNA"/>
</dbReference>
<evidence type="ECO:0000259" key="2">
    <source>
        <dbReference type="PROSITE" id="PS51704"/>
    </source>
</evidence>
<dbReference type="SUPFAM" id="SSF51695">
    <property type="entry name" value="PLC-like phosphodiesterases"/>
    <property type="match status" value="1"/>
</dbReference>